<organism evidence="1">
    <name type="scientific">marine sediment metagenome</name>
    <dbReference type="NCBI Taxonomy" id="412755"/>
    <lineage>
        <taxon>unclassified sequences</taxon>
        <taxon>metagenomes</taxon>
        <taxon>ecological metagenomes</taxon>
    </lineage>
</organism>
<dbReference type="AlphaFoldDB" id="A0A0F9RY77"/>
<name>A0A0F9RY77_9ZZZZ</name>
<reference evidence="1" key="1">
    <citation type="journal article" date="2015" name="Nature">
        <title>Complex archaea that bridge the gap between prokaryotes and eukaryotes.</title>
        <authorList>
            <person name="Spang A."/>
            <person name="Saw J.H."/>
            <person name="Jorgensen S.L."/>
            <person name="Zaremba-Niedzwiedzka K."/>
            <person name="Martijn J."/>
            <person name="Lind A.E."/>
            <person name="van Eijk R."/>
            <person name="Schleper C."/>
            <person name="Guy L."/>
            <person name="Ettema T.J."/>
        </authorList>
    </citation>
    <scope>NUCLEOTIDE SEQUENCE</scope>
</reference>
<protein>
    <submittedName>
        <fullName evidence="1">Uncharacterized protein</fullName>
    </submittedName>
</protein>
<evidence type="ECO:0000313" key="1">
    <source>
        <dbReference type="EMBL" id="KKN54867.1"/>
    </source>
</evidence>
<proteinExistence type="predicted"/>
<accession>A0A0F9RY77</accession>
<comment type="caution">
    <text evidence="1">The sequence shown here is derived from an EMBL/GenBank/DDBJ whole genome shotgun (WGS) entry which is preliminary data.</text>
</comment>
<dbReference type="EMBL" id="LAZR01000908">
    <property type="protein sequence ID" value="KKN54867.1"/>
    <property type="molecule type" value="Genomic_DNA"/>
</dbReference>
<gene>
    <name evidence="1" type="ORF">LCGC14_0587600</name>
</gene>
<sequence length="81" mass="9112">MAIFHRHNEEAYSGTWIPVTIDGERWRVSLEISKCRCGVVSASIAYPPRREVDMEKVFADALAAKPRISIHEPVEEGSADE</sequence>